<feature type="compositionally biased region" description="Low complexity" evidence="1">
    <location>
        <begin position="1"/>
        <end position="16"/>
    </location>
</feature>
<gene>
    <name evidence="2" type="ORF">MAR_031870</name>
</gene>
<reference evidence="2" key="1">
    <citation type="submission" date="2022-11" db="EMBL/GenBank/DDBJ databases">
        <title>Centuries of genome instability and evolution in soft-shell clam transmissible cancer (bioRxiv).</title>
        <authorList>
            <person name="Hart S.F.M."/>
            <person name="Yonemitsu M.A."/>
            <person name="Giersch R.M."/>
            <person name="Beal B.F."/>
            <person name="Arriagada G."/>
            <person name="Davis B.W."/>
            <person name="Ostrander E.A."/>
            <person name="Goff S.P."/>
            <person name="Metzger M.J."/>
        </authorList>
    </citation>
    <scope>NUCLEOTIDE SEQUENCE</scope>
    <source>
        <strain evidence="2">MELC-2E11</strain>
        <tissue evidence="2">Siphon/mantle</tissue>
    </source>
</reference>
<accession>A0ABY7FDB9</accession>
<sequence length="192" mass="22158">MASAPASSSISAEANSRLAPPVAPKPSWISRKQDDDHEQKRESEATRRINKTDGQSETIKLQEQITKRRFAEKHASEEILELETKIEKKEKRLRLVKRFAEAEQIRLENEVYKCLHLKEVLEEEAASFSFEDNERAKMTEDIETQVSMLYAVLFFKNVECSNTHTNKGLDTYTRVNVRLTTRPLSPTGRLYT</sequence>
<organism evidence="2 3">
    <name type="scientific">Mya arenaria</name>
    <name type="common">Soft-shell clam</name>
    <dbReference type="NCBI Taxonomy" id="6604"/>
    <lineage>
        <taxon>Eukaryota</taxon>
        <taxon>Metazoa</taxon>
        <taxon>Spiralia</taxon>
        <taxon>Lophotrochozoa</taxon>
        <taxon>Mollusca</taxon>
        <taxon>Bivalvia</taxon>
        <taxon>Autobranchia</taxon>
        <taxon>Heteroconchia</taxon>
        <taxon>Euheterodonta</taxon>
        <taxon>Imparidentia</taxon>
        <taxon>Neoheterodontei</taxon>
        <taxon>Myida</taxon>
        <taxon>Myoidea</taxon>
        <taxon>Myidae</taxon>
        <taxon>Mya</taxon>
    </lineage>
</organism>
<feature type="region of interest" description="Disordered" evidence="1">
    <location>
        <begin position="1"/>
        <end position="59"/>
    </location>
</feature>
<evidence type="ECO:0000313" key="3">
    <source>
        <dbReference type="Proteomes" id="UP001164746"/>
    </source>
</evidence>
<proteinExistence type="predicted"/>
<name>A0ABY7FDB9_MYAAR</name>
<dbReference type="EMBL" id="CP111021">
    <property type="protein sequence ID" value="WAR17276.1"/>
    <property type="molecule type" value="Genomic_DNA"/>
</dbReference>
<dbReference type="Proteomes" id="UP001164746">
    <property type="component" value="Chromosome 10"/>
</dbReference>
<feature type="compositionally biased region" description="Basic and acidic residues" evidence="1">
    <location>
        <begin position="31"/>
        <end position="51"/>
    </location>
</feature>
<protein>
    <submittedName>
        <fullName evidence="2">Uncharacterized protein</fullName>
    </submittedName>
</protein>
<evidence type="ECO:0000313" key="2">
    <source>
        <dbReference type="EMBL" id="WAR17276.1"/>
    </source>
</evidence>
<keyword evidence="3" id="KW-1185">Reference proteome</keyword>
<evidence type="ECO:0000256" key="1">
    <source>
        <dbReference type="SAM" id="MobiDB-lite"/>
    </source>
</evidence>